<dbReference type="SUPFAM" id="SSF103025">
    <property type="entry name" value="Folate-binding domain"/>
    <property type="match status" value="1"/>
</dbReference>
<dbReference type="Gene3D" id="3.30.70.1520">
    <property type="entry name" value="Heterotetrameric sarcosine oxidase"/>
    <property type="match status" value="1"/>
</dbReference>
<comment type="caution">
    <text evidence="1">The sequence shown here is derived from an EMBL/GenBank/DDBJ whole genome shotgun (WGS) entry which is preliminary data.</text>
</comment>
<name>A0ABV3PC06_9ACTN</name>
<organism evidence="1 2">
    <name type="scientific">Kineococcus endophyticus</name>
    <dbReference type="NCBI Taxonomy" id="1181883"/>
    <lineage>
        <taxon>Bacteria</taxon>
        <taxon>Bacillati</taxon>
        <taxon>Actinomycetota</taxon>
        <taxon>Actinomycetes</taxon>
        <taxon>Kineosporiales</taxon>
        <taxon>Kineosporiaceae</taxon>
        <taxon>Kineococcus</taxon>
    </lineage>
</organism>
<evidence type="ECO:0000313" key="1">
    <source>
        <dbReference type="EMBL" id="MEW9267178.1"/>
    </source>
</evidence>
<sequence length="201" mass="21025">MADPTPTLARTHPLADPAQLTTLTAGHVEARPFTAMAVVRAERGGAAARAAADVLGAELPTRANTWVRTSAGKVVWLGPDEWLVLDETAPPWGLEDALRSRLAPVGGAATDVSAQRVVLRLHGPHAQELLRAGTAVDVDPRRFPAGSCAQTNLAQAGVVLLALGDGGDEFEVLVRTSFAGYLAAWLADAALEFRPGPVDQD</sequence>
<dbReference type="Proteomes" id="UP001555826">
    <property type="component" value="Unassembled WGS sequence"/>
</dbReference>
<protein>
    <submittedName>
        <fullName evidence="1">Sarcosine oxidase subunit gamma family protein</fullName>
    </submittedName>
</protein>
<keyword evidence="2" id="KW-1185">Reference proteome</keyword>
<gene>
    <name evidence="1" type="ORF">AB1207_20695</name>
</gene>
<dbReference type="Gene3D" id="3.30.1360.120">
    <property type="entry name" value="Probable tRNA modification gtpase trme, domain 1"/>
    <property type="match status" value="1"/>
</dbReference>
<dbReference type="InterPro" id="IPR027266">
    <property type="entry name" value="TrmE/GcvT-like"/>
</dbReference>
<dbReference type="RefSeq" id="WP_367640410.1">
    <property type="nucleotide sequence ID" value="NZ_JBFNQN010000016.1"/>
</dbReference>
<dbReference type="EMBL" id="JBFNQN010000016">
    <property type="protein sequence ID" value="MEW9267178.1"/>
    <property type="molecule type" value="Genomic_DNA"/>
</dbReference>
<dbReference type="InterPro" id="IPR007375">
    <property type="entry name" value="SoxG"/>
</dbReference>
<proteinExistence type="predicted"/>
<accession>A0ABV3PC06</accession>
<evidence type="ECO:0000313" key="2">
    <source>
        <dbReference type="Proteomes" id="UP001555826"/>
    </source>
</evidence>
<reference evidence="1 2" key="1">
    <citation type="submission" date="2024-07" db="EMBL/GenBank/DDBJ databases">
        <authorList>
            <person name="Thanompreechachai J."/>
            <person name="Duangmal K."/>
        </authorList>
    </citation>
    <scope>NUCLEOTIDE SEQUENCE [LARGE SCALE GENOMIC DNA]</scope>
    <source>
        <strain evidence="1 2">KCTC 19886</strain>
    </source>
</reference>
<dbReference type="Pfam" id="PF04268">
    <property type="entry name" value="SoxG"/>
    <property type="match status" value="1"/>
</dbReference>